<organism evidence="2 3">
    <name type="scientific">Pigmentiphaga daeguensis</name>
    <dbReference type="NCBI Taxonomy" id="414049"/>
    <lineage>
        <taxon>Bacteria</taxon>
        <taxon>Pseudomonadati</taxon>
        <taxon>Pseudomonadota</taxon>
        <taxon>Betaproteobacteria</taxon>
        <taxon>Burkholderiales</taxon>
        <taxon>Alcaligenaceae</taxon>
        <taxon>Pigmentiphaga</taxon>
    </lineage>
</organism>
<evidence type="ECO:0000256" key="1">
    <source>
        <dbReference type="SAM" id="MobiDB-lite"/>
    </source>
</evidence>
<protein>
    <submittedName>
        <fullName evidence="2">Uncharacterized protein</fullName>
    </submittedName>
</protein>
<accession>A0ABN1BA80</accession>
<sequence>MPRYICHKQVWALKIESVQEGVKDKNSVLLTFADEGYAPIHVDFDWYYRHKPEAGGYYVVYKDGYKSFSPAAAFEDGYTLQGAALAPQNDDETEGLRAHIALLKASLAQCERELDELRVAAQAPQEPEEPLPPPGIHAAVHYAGWLRREAHRHQEPKAGVLRQAARMLDVLKAECGRLHQELIDAQAPAVPPEKPLPDLMMASYHEAVGWNACRAAMLANSPAVAPAVPEESTTAARDEFPMLYDSLDALDERAAEQPERIGTQRHLSSLRTSIQAVVQKLSLARARISDLESAASAEPVALDRDTLVDLIAVHLSGTYHCTRVWSAWSFGTMSEDDFEDVSESDTPSELADAILARLAAPVADQAPQDERMETTSEHIARDIREGRFPQRSEPQRVQATEWGPMPDAGVEADAHVAVIEGDEAVRVLRWNSDVGAFSYPVGTRLYAAQAPAADGDALRADPLQGAADWLVEALAKPRPTEIAARLLIGYNRASRLYDAAMQRTTGSEK</sequence>
<reference evidence="2 3" key="1">
    <citation type="journal article" date="2019" name="Int. J. Syst. Evol. Microbiol.">
        <title>The Global Catalogue of Microorganisms (GCM) 10K type strain sequencing project: providing services to taxonomists for standard genome sequencing and annotation.</title>
        <authorList>
            <consortium name="The Broad Institute Genomics Platform"/>
            <consortium name="The Broad Institute Genome Sequencing Center for Infectious Disease"/>
            <person name="Wu L."/>
            <person name="Ma J."/>
        </authorList>
    </citation>
    <scope>NUCLEOTIDE SEQUENCE [LARGE SCALE GENOMIC DNA]</scope>
    <source>
        <strain evidence="2 3">JCM 14330</strain>
    </source>
</reference>
<comment type="caution">
    <text evidence="2">The sequence shown here is derived from an EMBL/GenBank/DDBJ whole genome shotgun (WGS) entry which is preliminary data.</text>
</comment>
<dbReference type="Proteomes" id="UP001501706">
    <property type="component" value="Unassembled WGS sequence"/>
</dbReference>
<feature type="region of interest" description="Disordered" evidence="1">
    <location>
        <begin position="362"/>
        <end position="396"/>
    </location>
</feature>
<feature type="compositionally biased region" description="Basic and acidic residues" evidence="1">
    <location>
        <begin position="368"/>
        <end position="394"/>
    </location>
</feature>
<evidence type="ECO:0000313" key="3">
    <source>
        <dbReference type="Proteomes" id="UP001501706"/>
    </source>
</evidence>
<keyword evidence="3" id="KW-1185">Reference proteome</keyword>
<dbReference type="EMBL" id="BAAAEN010000002">
    <property type="protein sequence ID" value="GAA0493452.1"/>
    <property type="molecule type" value="Genomic_DNA"/>
</dbReference>
<name>A0ABN1BA80_9BURK</name>
<evidence type="ECO:0000313" key="2">
    <source>
        <dbReference type="EMBL" id="GAA0493452.1"/>
    </source>
</evidence>
<gene>
    <name evidence="2" type="ORF">GCM10009097_06610</name>
</gene>
<proteinExistence type="predicted"/>